<dbReference type="EMBL" id="LSNE01000020">
    <property type="protein sequence ID" value="KXI26706.1"/>
    <property type="molecule type" value="Genomic_DNA"/>
</dbReference>
<dbReference type="Proteomes" id="UP000070299">
    <property type="component" value="Unassembled WGS sequence"/>
</dbReference>
<organism evidence="1 2">
    <name type="scientific">Paraglaciecola hydrolytica</name>
    <dbReference type="NCBI Taxonomy" id="1799789"/>
    <lineage>
        <taxon>Bacteria</taxon>
        <taxon>Pseudomonadati</taxon>
        <taxon>Pseudomonadota</taxon>
        <taxon>Gammaproteobacteria</taxon>
        <taxon>Alteromonadales</taxon>
        <taxon>Alteromonadaceae</taxon>
        <taxon>Paraglaciecola</taxon>
    </lineage>
</organism>
<evidence type="ECO:0000313" key="2">
    <source>
        <dbReference type="Proteomes" id="UP000070299"/>
    </source>
</evidence>
<keyword evidence="2" id="KW-1185">Reference proteome</keyword>
<evidence type="ECO:0000313" key="1">
    <source>
        <dbReference type="EMBL" id="KXI26706.1"/>
    </source>
</evidence>
<dbReference type="AlphaFoldDB" id="A0A148KK80"/>
<reference evidence="2" key="1">
    <citation type="submission" date="2016-02" db="EMBL/GenBank/DDBJ databases">
        <authorList>
            <person name="Schultz-Johansen M."/>
            <person name="Glaring M.A."/>
            <person name="Bech P.K."/>
            <person name="Stougaard P."/>
        </authorList>
    </citation>
    <scope>NUCLEOTIDE SEQUENCE [LARGE SCALE GENOMIC DNA]</scope>
    <source>
        <strain evidence="2">S66</strain>
    </source>
</reference>
<gene>
    <name evidence="1" type="ORF">AX660_02720</name>
</gene>
<sequence length="156" mass="18067">MSISFRHSAGFGKRIEFWVAGLMLKEGIDVYMPLIDDNGIDAVVRRDDGTFVEVQIKARSKNVLMGDAALFAALTHELRENYYFVFYSERLETFWILTSAELIAEAVQNKTGKNVGKRSIWFNGKRKNKETGEYSEHCHERFKKYIVKNFDRLSKA</sequence>
<dbReference type="InterPro" id="IPR011856">
    <property type="entry name" value="tRNA_endonuc-like_dom_sf"/>
</dbReference>
<dbReference type="OrthoDB" id="9773296at2"/>
<accession>A0A148KK80</accession>
<comment type="caution">
    <text evidence="1">The sequence shown here is derived from an EMBL/GenBank/DDBJ whole genome shotgun (WGS) entry which is preliminary data.</text>
</comment>
<dbReference type="GO" id="GO:0003676">
    <property type="term" value="F:nucleic acid binding"/>
    <property type="evidence" value="ECO:0007669"/>
    <property type="project" value="InterPro"/>
</dbReference>
<name>A0A148KK80_9ALTE</name>
<evidence type="ECO:0008006" key="3">
    <source>
        <dbReference type="Google" id="ProtNLM"/>
    </source>
</evidence>
<protein>
    <recommendedName>
        <fullName evidence="3">DUF4365 domain-containing protein</fullName>
    </recommendedName>
</protein>
<dbReference type="Gene3D" id="3.40.1350.10">
    <property type="match status" value="1"/>
</dbReference>
<proteinExistence type="predicted"/>
<dbReference type="STRING" id="1799789.AX660_02720"/>